<comment type="caution">
    <text evidence="2">The sequence shown here is derived from an EMBL/GenBank/DDBJ whole genome shotgun (WGS) entry which is preliminary data.</text>
</comment>
<evidence type="ECO:0000313" key="3">
    <source>
        <dbReference type="Proteomes" id="UP001221757"/>
    </source>
</evidence>
<feature type="transmembrane region" description="Helical" evidence="1">
    <location>
        <begin position="68"/>
        <end position="85"/>
    </location>
</feature>
<evidence type="ECO:0000256" key="1">
    <source>
        <dbReference type="SAM" id="Phobius"/>
    </source>
</evidence>
<keyword evidence="1" id="KW-0812">Transmembrane</keyword>
<feature type="transmembrane region" description="Helical" evidence="1">
    <location>
        <begin position="12"/>
        <end position="33"/>
    </location>
</feature>
<accession>A0AAD7G6V3</accession>
<keyword evidence="1" id="KW-0472">Membrane</keyword>
<dbReference type="Proteomes" id="UP001221757">
    <property type="component" value="Unassembled WGS sequence"/>
</dbReference>
<proteinExistence type="predicted"/>
<sequence>MYRTGASHDPHTLIQLLASPSCFFPPTMTLVFLANAYRLASLLCVLLIGSAVAAICLYGLAVPSFSEIYLQIMPIGYAIWTLVDIHRLLPYIHRTDTTVSSRVNKHYISLVVHPFVYFEYGTSSSIPIS</sequence>
<feature type="transmembrane region" description="Helical" evidence="1">
    <location>
        <begin position="40"/>
        <end position="62"/>
    </location>
</feature>
<dbReference type="EMBL" id="JARKIE010000215">
    <property type="protein sequence ID" value="KAJ7665614.1"/>
    <property type="molecule type" value="Genomic_DNA"/>
</dbReference>
<keyword evidence="1" id="KW-1133">Transmembrane helix</keyword>
<keyword evidence="3" id="KW-1185">Reference proteome</keyword>
<dbReference type="AlphaFoldDB" id="A0AAD7G6V3"/>
<reference evidence="2" key="1">
    <citation type="submission" date="2023-03" db="EMBL/GenBank/DDBJ databases">
        <title>Massive genome expansion in bonnet fungi (Mycena s.s.) driven by repeated elements and novel gene families across ecological guilds.</title>
        <authorList>
            <consortium name="Lawrence Berkeley National Laboratory"/>
            <person name="Harder C.B."/>
            <person name="Miyauchi S."/>
            <person name="Viragh M."/>
            <person name="Kuo A."/>
            <person name="Thoen E."/>
            <person name="Andreopoulos B."/>
            <person name="Lu D."/>
            <person name="Skrede I."/>
            <person name="Drula E."/>
            <person name="Henrissat B."/>
            <person name="Morin E."/>
            <person name="Kohler A."/>
            <person name="Barry K."/>
            <person name="LaButti K."/>
            <person name="Morin E."/>
            <person name="Salamov A."/>
            <person name="Lipzen A."/>
            <person name="Mereny Z."/>
            <person name="Hegedus B."/>
            <person name="Baldrian P."/>
            <person name="Stursova M."/>
            <person name="Weitz H."/>
            <person name="Taylor A."/>
            <person name="Grigoriev I.V."/>
            <person name="Nagy L.G."/>
            <person name="Martin F."/>
            <person name="Kauserud H."/>
        </authorList>
    </citation>
    <scope>NUCLEOTIDE SEQUENCE</scope>
    <source>
        <strain evidence="2">CBHHK067</strain>
    </source>
</reference>
<evidence type="ECO:0000313" key="2">
    <source>
        <dbReference type="EMBL" id="KAJ7665614.1"/>
    </source>
</evidence>
<organism evidence="2 3">
    <name type="scientific">Mycena rosella</name>
    <name type="common">Pink bonnet</name>
    <name type="synonym">Agaricus rosellus</name>
    <dbReference type="NCBI Taxonomy" id="1033263"/>
    <lineage>
        <taxon>Eukaryota</taxon>
        <taxon>Fungi</taxon>
        <taxon>Dikarya</taxon>
        <taxon>Basidiomycota</taxon>
        <taxon>Agaricomycotina</taxon>
        <taxon>Agaricomycetes</taxon>
        <taxon>Agaricomycetidae</taxon>
        <taxon>Agaricales</taxon>
        <taxon>Marasmiineae</taxon>
        <taxon>Mycenaceae</taxon>
        <taxon>Mycena</taxon>
    </lineage>
</organism>
<gene>
    <name evidence="2" type="ORF">B0H17DRAFT_1090706</name>
</gene>
<protein>
    <submittedName>
        <fullName evidence="2">Uncharacterized protein</fullName>
    </submittedName>
</protein>
<name>A0AAD7G6V3_MYCRO</name>